<organism evidence="1 2">
    <name type="scientific">Deinococcus multiflagellatus</name>
    <dbReference type="NCBI Taxonomy" id="1656887"/>
    <lineage>
        <taxon>Bacteria</taxon>
        <taxon>Thermotogati</taxon>
        <taxon>Deinococcota</taxon>
        <taxon>Deinococci</taxon>
        <taxon>Deinococcales</taxon>
        <taxon>Deinococcaceae</taxon>
        <taxon>Deinococcus</taxon>
    </lineage>
</organism>
<protein>
    <submittedName>
        <fullName evidence="1">Uncharacterized protein</fullName>
    </submittedName>
</protein>
<reference evidence="2" key="1">
    <citation type="journal article" date="2019" name="Int. J. Syst. Evol. Microbiol.">
        <title>The Global Catalogue of Microorganisms (GCM) 10K type strain sequencing project: providing services to taxonomists for standard genome sequencing and annotation.</title>
        <authorList>
            <consortium name="The Broad Institute Genomics Platform"/>
            <consortium name="The Broad Institute Genome Sequencing Center for Infectious Disease"/>
            <person name="Wu L."/>
            <person name="Ma J."/>
        </authorList>
    </citation>
    <scope>NUCLEOTIDE SEQUENCE [LARGE SCALE GENOMIC DNA]</scope>
    <source>
        <strain evidence="2">CCUG 63830</strain>
    </source>
</reference>
<gene>
    <name evidence="1" type="ORF">ACFP90_21195</name>
</gene>
<proteinExistence type="predicted"/>
<dbReference type="RefSeq" id="WP_224610914.1">
    <property type="nucleotide sequence ID" value="NZ_JAIQXV010000016.1"/>
</dbReference>
<accession>A0ABW1ZSB8</accession>
<dbReference type="EMBL" id="JBHSWB010000002">
    <property type="protein sequence ID" value="MFC6662575.1"/>
    <property type="molecule type" value="Genomic_DNA"/>
</dbReference>
<sequence>MRAFLAGLAAWTLRSNDGENVGGDGLGVRGAQGRATGQEMGQALVDERLHGQALNLGLGLTPLGHLGWQRLEIVADSAVD</sequence>
<evidence type="ECO:0000313" key="2">
    <source>
        <dbReference type="Proteomes" id="UP001596317"/>
    </source>
</evidence>
<comment type="caution">
    <text evidence="1">The sequence shown here is derived from an EMBL/GenBank/DDBJ whole genome shotgun (WGS) entry which is preliminary data.</text>
</comment>
<dbReference type="Proteomes" id="UP001596317">
    <property type="component" value="Unassembled WGS sequence"/>
</dbReference>
<keyword evidence="2" id="KW-1185">Reference proteome</keyword>
<evidence type="ECO:0000313" key="1">
    <source>
        <dbReference type="EMBL" id="MFC6662575.1"/>
    </source>
</evidence>
<name>A0ABW1ZSB8_9DEIO</name>